<evidence type="ECO:0000256" key="3">
    <source>
        <dbReference type="ARBA" id="ARBA00023125"/>
    </source>
</evidence>
<evidence type="ECO:0000256" key="6">
    <source>
        <dbReference type="SAM" id="Coils"/>
    </source>
</evidence>
<dbReference type="PaxDb" id="8355-A0A1L8FZF3"/>
<dbReference type="Bgee" id="108719317">
    <property type="expression patterns" value="Expressed in blastula and 19 other cell types or tissues"/>
</dbReference>
<dbReference type="FunFam" id="1.10.10.10:FF:000008">
    <property type="entry name" value="E2F transcription factor 1"/>
    <property type="match status" value="1"/>
</dbReference>
<dbReference type="OrthoDB" id="1743261at2759"/>
<sequence length="371" mass="40354">MAEPAGASSRHEKSLGLLTSKFVSLLQEAKDGVLDLKVAADSLAVRQKRRIYDITNVLEGIGLIEKKSKNSIQWNGVGAGCNTKEVLDRLRHLKAEIEDLELKERELDQQKAWLQQSIKNVMDSSSNGIYSFVTHEDLCNCFNGDTLLAIQAPSGTQLEVPIPEMGQNGQKKYQISLKSNSGPIQVLLINKESSSSKPVVFPVPPPDDLTQPNSQPEATASSNKQPAAQNSSLCAKEEHESNLTEQAAAGKLKPECAASDLQENTSSSYPELPESILYSALGTDVAHSTAGSSGYSPLLPLDVNCILRPNAFDITKMDEQEGQISGDLIDELMSSDVFPLLRLSPTPDDYSFNLDDSEGVCDLFDVQILNY</sequence>
<gene>
    <name evidence="10 11" type="primary">e2f5.L</name>
</gene>
<name>A0A1L8FZF3_XENLA</name>
<dbReference type="GO" id="GO:0006357">
    <property type="term" value="P:regulation of transcription by RNA polymerase II"/>
    <property type="evidence" value="ECO:0000318"/>
    <property type="project" value="GO_Central"/>
</dbReference>
<dbReference type="Gene3D" id="6.10.250.540">
    <property type="match status" value="1"/>
</dbReference>
<dbReference type="SUPFAM" id="SSF46785">
    <property type="entry name" value="Winged helix' DNA-binding domain"/>
    <property type="match status" value="1"/>
</dbReference>
<evidence type="ECO:0000313" key="9">
    <source>
        <dbReference type="Proteomes" id="UP000186698"/>
    </source>
</evidence>
<keyword evidence="3 5" id="KW-0238">DNA-binding</keyword>
<dbReference type="InterPro" id="IPR037241">
    <property type="entry name" value="E2F-DP_heterodim"/>
</dbReference>
<dbReference type="GO" id="GO:0000978">
    <property type="term" value="F:RNA polymerase II cis-regulatory region sequence-specific DNA binding"/>
    <property type="evidence" value="ECO:0000318"/>
    <property type="project" value="GO_Central"/>
</dbReference>
<organism evidence="9 10">
    <name type="scientific">Xenopus laevis</name>
    <name type="common">African clawed frog</name>
    <dbReference type="NCBI Taxonomy" id="8355"/>
    <lineage>
        <taxon>Eukaryota</taxon>
        <taxon>Metazoa</taxon>
        <taxon>Chordata</taxon>
        <taxon>Craniata</taxon>
        <taxon>Vertebrata</taxon>
        <taxon>Euteleostomi</taxon>
        <taxon>Amphibia</taxon>
        <taxon>Batrachia</taxon>
        <taxon>Anura</taxon>
        <taxon>Pipoidea</taxon>
        <taxon>Pipidae</taxon>
        <taxon>Xenopodinae</taxon>
        <taxon>Xenopus</taxon>
        <taxon>Xenopus</taxon>
    </lineage>
</organism>
<dbReference type="InterPro" id="IPR032198">
    <property type="entry name" value="E2F_CC-MB"/>
</dbReference>
<dbReference type="Pfam" id="PF16421">
    <property type="entry name" value="E2F_CC-MB"/>
    <property type="match status" value="1"/>
</dbReference>
<dbReference type="Pfam" id="PF02319">
    <property type="entry name" value="WHD_E2F_TDP"/>
    <property type="match status" value="1"/>
</dbReference>
<dbReference type="OMA" id="PTRWIHA"/>
<dbReference type="SMART" id="SM01372">
    <property type="entry name" value="E2F_TDP"/>
    <property type="match status" value="1"/>
</dbReference>
<dbReference type="AlphaFoldDB" id="A0A1L8FZF3"/>
<evidence type="ECO:0000256" key="5">
    <source>
        <dbReference type="RuleBase" id="RU003796"/>
    </source>
</evidence>
<feature type="domain" description="E2F/DP family winged-helix DNA-binding" evidence="8">
    <location>
        <begin position="10"/>
        <end position="76"/>
    </location>
</feature>
<dbReference type="Gene3D" id="1.10.10.10">
    <property type="entry name" value="Winged helix-like DNA-binding domain superfamily/Winged helix DNA-binding domain"/>
    <property type="match status" value="1"/>
</dbReference>
<dbReference type="CDD" id="cd14660">
    <property type="entry name" value="E2F_DD"/>
    <property type="match status" value="1"/>
</dbReference>
<feature type="region of interest" description="Disordered" evidence="7">
    <location>
        <begin position="196"/>
        <end position="247"/>
    </location>
</feature>
<dbReference type="PANTHER" id="PTHR12081:SF35">
    <property type="entry name" value="TRANSCRIPTION FACTOR E2F5"/>
    <property type="match status" value="1"/>
</dbReference>
<keyword evidence="2 5" id="KW-0805">Transcription regulation</keyword>
<keyword evidence="6" id="KW-0175">Coiled coil</keyword>
<dbReference type="CTD" id="108719317"/>
<reference evidence="10" key="1">
    <citation type="submission" date="2025-08" db="UniProtKB">
        <authorList>
            <consortium name="RefSeq"/>
        </authorList>
    </citation>
    <scope>IDENTIFICATION</scope>
    <source>
        <strain evidence="10">J_2021</strain>
        <tissue evidence="10">Erythrocytes</tissue>
    </source>
</reference>
<feature type="coiled-coil region" evidence="6">
    <location>
        <begin position="83"/>
        <end position="117"/>
    </location>
</feature>
<evidence type="ECO:0000313" key="10">
    <source>
        <dbReference type="RefSeq" id="XP_018123589.1"/>
    </source>
</evidence>
<dbReference type="RefSeq" id="XP_018123589.1">
    <property type="nucleotide sequence ID" value="XM_018268100.2"/>
</dbReference>
<dbReference type="PANTHER" id="PTHR12081">
    <property type="entry name" value="TRANSCRIPTION FACTOR E2F"/>
    <property type="match status" value="1"/>
</dbReference>
<evidence type="ECO:0000313" key="11">
    <source>
        <dbReference type="Xenbase" id="XB-GENE-6486363"/>
    </source>
</evidence>
<dbReference type="KEGG" id="xla:108719317"/>
<evidence type="ECO:0000256" key="1">
    <source>
        <dbReference type="ARBA" id="ARBA00010940"/>
    </source>
</evidence>
<evidence type="ECO:0000259" key="8">
    <source>
        <dbReference type="SMART" id="SM01372"/>
    </source>
</evidence>
<dbReference type="InterPro" id="IPR015633">
    <property type="entry name" value="E2F"/>
</dbReference>
<comment type="subcellular location">
    <subcellularLocation>
        <location evidence="5">Nucleus</location>
    </subcellularLocation>
</comment>
<dbReference type="GO" id="GO:0000981">
    <property type="term" value="F:DNA-binding transcription factor activity, RNA polymerase II-specific"/>
    <property type="evidence" value="ECO:0000318"/>
    <property type="project" value="GO_Central"/>
</dbReference>
<keyword evidence="9" id="KW-1185">Reference proteome</keyword>
<dbReference type="Xenbase" id="XB-GENE-6486363">
    <property type="gene designation" value="e2f5.L"/>
</dbReference>
<dbReference type="GO" id="GO:0090575">
    <property type="term" value="C:RNA polymerase II transcription regulator complex"/>
    <property type="evidence" value="ECO:0000318"/>
    <property type="project" value="GO_Central"/>
</dbReference>
<dbReference type="InterPro" id="IPR036388">
    <property type="entry name" value="WH-like_DNA-bd_sf"/>
</dbReference>
<comment type="similarity">
    <text evidence="1 5">Belongs to the E2F/DP family.</text>
</comment>
<protein>
    <submittedName>
        <fullName evidence="10">Transcription factor E2F5 isoform X1</fullName>
    </submittedName>
</protein>
<feature type="compositionally biased region" description="Polar residues" evidence="7">
    <location>
        <begin position="210"/>
        <end position="233"/>
    </location>
</feature>
<dbReference type="STRING" id="8355.A0A1L8FZF3"/>
<dbReference type="GeneID" id="108719317"/>
<evidence type="ECO:0000256" key="4">
    <source>
        <dbReference type="ARBA" id="ARBA00023163"/>
    </source>
</evidence>
<dbReference type="Proteomes" id="UP000186698">
    <property type="component" value="Chromosome 6L"/>
</dbReference>
<dbReference type="SUPFAM" id="SSF144074">
    <property type="entry name" value="E2F-DP heterodimerization region"/>
    <property type="match status" value="1"/>
</dbReference>
<dbReference type="AGR" id="Xenbase:XB-GENE-6486363"/>
<keyword evidence="4 5" id="KW-0804">Transcription</keyword>
<keyword evidence="5" id="KW-0539">Nucleus</keyword>
<dbReference type="GO" id="GO:0046983">
    <property type="term" value="F:protein dimerization activity"/>
    <property type="evidence" value="ECO:0007669"/>
    <property type="project" value="InterPro"/>
</dbReference>
<dbReference type="InterPro" id="IPR036390">
    <property type="entry name" value="WH_DNA-bd_sf"/>
</dbReference>
<evidence type="ECO:0000256" key="7">
    <source>
        <dbReference type="SAM" id="MobiDB-lite"/>
    </source>
</evidence>
<evidence type="ECO:0000256" key="2">
    <source>
        <dbReference type="ARBA" id="ARBA00023015"/>
    </source>
</evidence>
<dbReference type="InterPro" id="IPR003316">
    <property type="entry name" value="E2F_WHTH_DNA-bd_dom"/>
</dbReference>
<accession>A0A1L8FZF3</accession>
<proteinExistence type="inferred from homology"/>